<reference evidence="1" key="1">
    <citation type="submission" date="2016-01" db="EMBL/GenBank/DDBJ databases">
        <authorList>
            <person name="Regsiter A."/>
            <person name="william w."/>
        </authorList>
    </citation>
    <scope>NUCLEOTIDE SEQUENCE</scope>
    <source>
        <strain evidence="1">NCPPB 1641</strain>
    </source>
</reference>
<keyword evidence="2" id="KW-1185">Reference proteome</keyword>
<gene>
    <name evidence="1" type="ORF">AGR7A_Cc210023</name>
</gene>
<dbReference type="EMBL" id="FCNP01000014">
    <property type="protein sequence ID" value="CVI55491.1"/>
    <property type="molecule type" value="Genomic_DNA"/>
</dbReference>
<proteinExistence type="predicted"/>
<comment type="caution">
    <text evidence="1">The sequence shown here is derived from an EMBL/GenBank/DDBJ whole genome shotgun (WGS) entry which is preliminary data.</text>
</comment>
<evidence type="ECO:0000313" key="1">
    <source>
        <dbReference type="EMBL" id="CVI55491.1"/>
    </source>
</evidence>
<dbReference type="AlphaFoldDB" id="A0A1S7TLT0"/>
<accession>A0A1S7TLT0</accession>
<evidence type="ECO:0000313" key="2">
    <source>
        <dbReference type="Proteomes" id="UP000192140"/>
    </source>
</evidence>
<dbReference type="Proteomes" id="UP000192140">
    <property type="component" value="Unassembled WGS sequence"/>
</dbReference>
<name>A0A1S7TLT0_9HYPH</name>
<organism evidence="1 2">
    <name type="scientific">Agrobacterium deltaense NCPPB 1641</name>
    <dbReference type="NCBI Taxonomy" id="1183425"/>
    <lineage>
        <taxon>Bacteria</taxon>
        <taxon>Pseudomonadati</taxon>
        <taxon>Pseudomonadota</taxon>
        <taxon>Alphaproteobacteria</taxon>
        <taxon>Hyphomicrobiales</taxon>
        <taxon>Rhizobiaceae</taxon>
        <taxon>Rhizobium/Agrobacterium group</taxon>
        <taxon>Agrobacterium</taxon>
    </lineage>
</organism>
<sequence>MRGVVQNAALASGLTGFCHIPPLGVDPVGGSTQANIWRHIV</sequence>
<protein>
    <submittedName>
        <fullName evidence="1">Uncharacterized protein</fullName>
    </submittedName>
</protein>